<evidence type="ECO:0000313" key="4">
    <source>
        <dbReference type="Proteomes" id="UP001259832"/>
    </source>
</evidence>
<dbReference type="Gene3D" id="2.40.10.10">
    <property type="entry name" value="Trypsin-like serine proteases"/>
    <property type="match status" value="1"/>
</dbReference>
<dbReference type="AlphaFoldDB" id="A0AAD9GR05"/>
<dbReference type="Proteomes" id="UP001259832">
    <property type="component" value="Unassembled WGS sequence"/>
</dbReference>
<feature type="region of interest" description="Disordered" evidence="2">
    <location>
        <begin position="113"/>
        <end position="132"/>
    </location>
</feature>
<accession>A0AAD9GR05</accession>
<dbReference type="PANTHER" id="PTHR36234:SF5">
    <property type="entry name" value="LYSYL ENDOPEPTIDASE"/>
    <property type="match status" value="1"/>
</dbReference>
<dbReference type="InterPro" id="IPR009003">
    <property type="entry name" value="Peptidase_S1_PA"/>
</dbReference>
<dbReference type="PANTHER" id="PTHR36234">
    <property type="entry name" value="LYSYL ENDOPEPTIDASE"/>
    <property type="match status" value="1"/>
</dbReference>
<name>A0AAD9GR05_9STRA</name>
<dbReference type="InterPro" id="IPR043504">
    <property type="entry name" value="Peptidase_S1_PA_chymotrypsin"/>
</dbReference>
<evidence type="ECO:0008006" key="5">
    <source>
        <dbReference type="Google" id="ProtNLM"/>
    </source>
</evidence>
<comment type="caution">
    <text evidence="3">The sequence shown here is derived from an EMBL/GenBank/DDBJ whole genome shotgun (WGS) entry which is preliminary data.</text>
</comment>
<evidence type="ECO:0000256" key="1">
    <source>
        <dbReference type="ARBA" id="ARBA00023026"/>
    </source>
</evidence>
<gene>
    <name evidence="3" type="ORF">P3T76_004613</name>
</gene>
<keyword evidence="4" id="KW-1185">Reference proteome</keyword>
<reference evidence="3" key="1">
    <citation type="submission" date="2023-08" db="EMBL/GenBank/DDBJ databases">
        <title>Reference Genome Resource for the Citrus Pathogen Phytophthora citrophthora.</title>
        <authorList>
            <person name="Moller H."/>
            <person name="Coetzee B."/>
            <person name="Rose L.J."/>
            <person name="Van Niekerk J.M."/>
        </authorList>
    </citation>
    <scope>NUCLEOTIDE SEQUENCE</scope>
    <source>
        <strain evidence="3">STE-U-9442</strain>
    </source>
</reference>
<sequence length="183" mass="20032">MVETKSCRDKGFMGEKAGVVEATRVSVVVDNPQLDYALLRVYTNDSSVNLTQHYGYLKLRSAGPLDGEAIYIPQHPHGEPKEIAAMKDGKFAVIEVQNVFESSGFLRRDNEPTGWYNADTKPGSSGSPVLSRRDNSVVALHRAGNAETAQSASTELFNTGVRIDLIARDLQRRRVLPQSALAS</sequence>
<protein>
    <recommendedName>
        <fullName evidence="5">Serine protease</fullName>
    </recommendedName>
</protein>
<keyword evidence="1" id="KW-0843">Virulence</keyword>
<dbReference type="Pfam" id="PF13365">
    <property type="entry name" value="Trypsin_2"/>
    <property type="match status" value="1"/>
</dbReference>
<organism evidence="3 4">
    <name type="scientific">Phytophthora citrophthora</name>
    <dbReference type="NCBI Taxonomy" id="4793"/>
    <lineage>
        <taxon>Eukaryota</taxon>
        <taxon>Sar</taxon>
        <taxon>Stramenopiles</taxon>
        <taxon>Oomycota</taxon>
        <taxon>Peronosporomycetes</taxon>
        <taxon>Peronosporales</taxon>
        <taxon>Peronosporaceae</taxon>
        <taxon>Phytophthora</taxon>
    </lineage>
</organism>
<dbReference type="SUPFAM" id="SSF50494">
    <property type="entry name" value="Trypsin-like serine proteases"/>
    <property type="match status" value="1"/>
</dbReference>
<proteinExistence type="predicted"/>
<evidence type="ECO:0000313" key="3">
    <source>
        <dbReference type="EMBL" id="KAK1943217.1"/>
    </source>
</evidence>
<evidence type="ECO:0000256" key="2">
    <source>
        <dbReference type="SAM" id="MobiDB-lite"/>
    </source>
</evidence>
<dbReference type="EMBL" id="JASMQC010000007">
    <property type="protein sequence ID" value="KAK1943217.1"/>
    <property type="molecule type" value="Genomic_DNA"/>
</dbReference>